<evidence type="ECO:0000259" key="3">
    <source>
        <dbReference type="PROSITE" id="PS51387"/>
    </source>
</evidence>
<keyword evidence="1" id="KW-0285">Flavoprotein</keyword>
<dbReference type="PIRSF" id="PIRSF000136">
    <property type="entry name" value="LGO_GLO"/>
    <property type="match status" value="1"/>
</dbReference>
<dbReference type="GO" id="GO:0071949">
    <property type="term" value="F:FAD binding"/>
    <property type="evidence" value="ECO:0007669"/>
    <property type="project" value="InterPro"/>
</dbReference>
<dbReference type="Gene3D" id="3.30.465.10">
    <property type="match status" value="1"/>
</dbReference>
<dbReference type="Pfam" id="PF04030">
    <property type="entry name" value="ALO"/>
    <property type="match status" value="1"/>
</dbReference>
<dbReference type="InterPro" id="IPR010031">
    <property type="entry name" value="FAD_lactone_oxidase-like"/>
</dbReference>
<dbReference type="InterPro" id="IPR036318">
    <property type="entry name" value="FAD-bd_PCMH-like_sf"/>
</dbReference>
<dbReference type="InterPro" id="IPR016166">
    <property type="entry name" value="FAD-bd_PCMH"/>
</dbReference>
<keyword evidence="1" id="KW-0274">FAD</keyword>
<reference evidence="4 5" key="1">
    <citation type="submission" date="2019-11" db="EMBL/GenBank/DDBJ databases">
        <title>Novel species isolated from a subtropical stream in China.</title>
        <authorList>
            <person name="Lu H."/>
        </authorList>
    </citation>
    <scope>NUCLEOTIDE SEQUENCE [LARGE SCALE GENOMIC DNA]</scope>
    <source>
        <strain evidence="4 5">FT92W</strain>
    </source>
</reference>
<dbReference type="InterPro" id="IPR016171">
    <property type="entry name" value="Vanillyl_alc_oxidase_C-sub2"/>
</dbReference>
<dbReference type="PANTHER" id="PTHR43762">
    <property type="entry name" value="L-GULONOLACTONE OXIDASE"/>
    <property type="match status" value="1"/>
</dbReference>
<gene>
    <name evidence="4" type="ORF">GJ700_01680</name>
</gene>
<dbReference type="Gene3D" id="3.30.43.10">
    <property type="entry name" value="Uridine Diphospho-n-acetylenolpyruvylglucosamine Reductase, domain 2"/>
    <property type="match status" value="1"/>
</dbReference>
<name>A0A7X2IJ01_9BURK</name>
<dbReference type="EMBL" id="WKJJ01000001">
    <property type="protein sequence ID" value="MRV70432.1"/>
    <property type="molecule type" value="Genomic_DNA"/>
</dbReference>
<keyword evidence="2" id="KW-0560">Oxidoreductase</keyword>
<dbReference type="Proteomes" id="UP000446768">
    <property type="component" value="Unassembled WGS sequence"/>
</dbReference>
<dbReference type="SUPFAM" id="SSF56176">
    <property type="entry name" value="FAD-binding/transporter-associated domain-like"/>
    <property type="match status" value="1"/>
</dbReference>
<dbReference type="PROSITE" id="PS51387">
    <property type="entry name" value="FAD_PCMH"/>
    <property type="match status" value="1"/>
</dbReference>
<dbReference type="RefSeq" id="WP_154370906.1">
    <property type="nucleotide sequence ID" value="NZ_WKJJ01000001.1"/>
</dbReference>
<organism evidence="4 5">
    <name type="scientific">Pseudoduganella rivuli</name>
    <dbReference type="NCBI Taxonomy" id="2666085"/>
    <lineage>
        <taxon>Bacteria</taxon>
        <taxon>Pseudomonadati</taxon>
        <taxon>Pseudomonadota</taxon>
        <taxon>Betaproteobacteria</taxon>
        <taxon>Burkholderiales</taxon>
        <taxon>Oxalobacteraceae</taxon>
        <taxon>Telluria group</taxon>
        <taxon>Pseudoduganella</taxon>
    </lineage>
</organism>
<evidence type="ECO:0000313" key="4">
    <source>
        <dbReference type="EMBL" id="MRV70432.1"/>
    </source>
</evidence>
<dbReference type="Pfam" id="PF01565">
    <property type="entry name" value="FAD_binding_4"/>
    <property type="match status" value="1"/>
</dbReference>
<accession>A0A7X2IJ01</accession>
<keyword evidence="5" id="KW-1185">Reference proteome</keyword>
<feature type="domain" description="FAD-binding PCMH-type" evidence="3">
    <location>
        <begin position="49"/>
        <end position="216"/>
    </location>
</feature>
<dbReference type="InterPro" id="IPR016167">
    <property type="entry name" value="FAD-bd_PCMH_sub1"/>
</dbReference>
<dbReference type="GO" id="GO:0003885">
    <property type="term" value="F:D-arabinono-1,4-lactone oxidase activity"/>
    <property type="evidence" value="ECO:0007669"/>
    <property type="project" value="InterPro"/>
</dbReference>
<dbReference type="PANTHER" id="PTHR43762:SF1">
    <property type="entry name" value="D-ARABINONO-1,4-LACTONE OXIDASE"/>
    <property type="match status" value="1"/>
</dbReference>
<dbReference type="GO" id="GO:0016020">
    <property type="term" value="C:membrane"/>
    <property type="evidence" value="ECO:0007669"/>
    <property type="project" value="InterPro"/>
</dbReference>
<evidence type="ECO:0000313" key="5">
    <source>
        <dbReference type="Proteomes" id="UP000446768"/>
    </source>
</evidence>
<sequence length="464" mass="51198">MTRRDRRRVLELLAASAWLPACTPRTPAPPGAEYAPGQPLPWINWAGNQICHPRQRLAPASEDELAAMLRRAGGTVRAAGASHSFAALVPTDDTLIATDLLSGLIGHDAATHQAELWAGTRLHDTGPLLEGVGQALPNMPDMDYPALGGAIATSAHATGPRFGSLSSYVMGLTLVTPGGQVISCSATEHSAIFQAARTSLGALGIVSRIRLQNQQAFQLTEVNRVERTEDVLAGLKARSLRHRHFEFLPLPHSDLCLTVATDPATTGDQDAGQEDPQALIDLRKLFNAVNWLPGSQAIYDRMLTILMGDAASVVRTGPSYRVFPHPRVVRFREMEYMVPADAGPDCIREILRTIRERKIPVCFPLEYRQVAADDIWLSMFRGRASACIAVHQFGDVDYRPYFAEIEPIFWKYEGRPHWGKLHTLDAARLAALYGSHWQDFQEVRRTLDPQGKMLNRHLKTLFGV</sequence>
<dbReference type="Gene3D" id="3.30.70.2520">
    <property type="match status" value="1"/>
</dbReference>
<dbReference type="InterPro" id="IPR006094">
    <property type="entry name" value="Oxid_FAD_bind_N"/>
</dbReference>
<dbReference type="InterPro" id="IPR007173">
    <property type="entry name" value="ALO_C"/>
</dbReference>
<proteinExistence type="predicted"/>
<dbReference type="AlphaFoldDB" id="A0A7X2IJ01"/>
<dbReference type="InterPro" id="IPR016169">
    <property type="entry name" value="FAD-bd_PCMH_sub2"/>
</dbReference>
<protein>
    <submittedName>
        <fullName evidence="4">FAD-binding protein</fullName>
    </submittedName>
</protein>
<evidence type="ECO:0000256" key="1">
    <source>
        <dbReference type="ARBA" id="ARBA00022827"/>
    </source>
</evidence>
<dbReference type="NCBIfam" id="TIGR01679">
    <property type="entry name" value="bact_FAD_ox"/>
    <property type="match status" value="1"/>
</dbReference>
<dbReference type="Gene3D" id="1.10.45.10">
    <property type="entry name" value="Vanillyl-alcohol Oxidase, Chain A, domain 4"/>
    <property type="match status" value="1"/>
</dbReference>
<comment type="caution">
    <text evidence="4">The sequence shown here is derived from an EMBL/GenBank/DDBJ whole genome shotgun (WGS) entry which is preliminary data.</text>
</comment>
<evidence type="ECO:0000256" key="2">
    <source>
        <dbReference type="ARBA" id="ARBA00023002"/>
    </source>
</evidence>